<feature type="domain" description="A-factor biosynthesis hotdog" evidence="2">
    <location>
        <begin position="207"/>
        <end position="325"/>
    </location>
</feature>
<comment type="caution">
    <text evidence="3">The sequence shown here is derived from an EMBL/GenBank/DDBJ whole genome shotgun (WGS) entry which is preliminary data.</text>
</comment>
<dbReference type="RefSeq" id="WP_381233852.1">
    <property type="nucleotide sequence ID" value="NZ_JBHSKH010000016.1"/>
</dbReference>
<accession>A0ABW3XRB2</accession>
<dbReference type="EMBL" id="JBHTMM010000089">
    <property type="protein sequence ID" value="MFD1311739.1"/>
    <property type="molecule type" value="Genomic_DNA"/>
</dbReference>
<dbReference type="InterPro" id="IPR005509">
    <property type="entry name" value="AfsA_hotdog_dom"/>
</dbReference>
<dbReference type="Proteomes" id="UP001597058">
    <property type="component" value="Unassembled WGS sequence"/>
</dbReference>
<evidence type="ECO:0000259" key="2">
    <source>
        <dbReference type="Pfam" id="PF03756"/>
    </source>
</evidence>
<evidence type="ECO:0000313" key="4">
    <source>
        <dbReference type="Proteomes" id="UP001597058"/>
    </source>
</evidence>
<feature type="domain" description="A-factor biosynthesis hotdog" evidence="2">
    <location>
        <begin position="36"/>
        <end position="169"/>
    </location>
</feature>
<dbReference type="InterPro" id="IPR047757">
    <property type="entry name" value="AfsA-like"/>
</dbReference>
<evidence type="ECO:0000256" key="1">
    <source>
        <dbReference type="SAM" id="MobiDB-lite"/>
    </source>
</evidence>
<name>A0ABW3XRB2_9ACTN</name>
<gene>
    <name evidence="3" type="ORF">ACFQ5X_38800</name>
</gene>
<reference evidence="4" key="1">
    <citation type="journal article" date="2019" name="Int. J. Syst. Evol. Microbiol.">
        <title>The Global Catalogue of Microorganisms (GCM) 10K type strain sequencing project: providing services to taxonomists for standard genome sequencing and annotation.</title>
        <authorList>
            <consortium name="The Broad Institute Genomics Platform"/>
            <consortium name="The Broad Institute Genome Sequencing Center for Infectious Disease"/>
            <person name="Wu L."/>
            <person name="Ma J."/>
        </authorList>
    </citation>
    <scope>NUCLEOTIDE SEQUENCE [LARGE SCALE GENOMIC DNA]</scope>
    <source>
        <strain evidence="4">CGMCC 4.7020</strain>
    </source>
</reference>
<keyword evidence="4" id="KW-1185">Reference proteome</keyword>
<dbReference type="NCBIfam" id="NF041195">
    <property type="entry name" value="ScbA_BarX_GamBu"/>
    <property type="match status" value="1"/>
</dbReference>
<feature type="region of interest" description="Disordered" evidence="1">
    <location>
        <begin position="1"/>
        <end position="33"/>
    </location>
</feature>
<organism evidence="3 4">
    <name type="scientific">Streptomyces kaempferi</name>
    <dbReference type="NCBI Taxonomy" id="333725"/>
    <lineage>
        <taxon>Bacteria</taxon>
        <taxon>Bacillati</taxon>
        <taxon>Actinomycetota</taxon>
        <taxon>Actinomycetes</taxon>
        <taxon>Kitasatosporales</taxon>
        <taxon>Streptomycetaceae</taxon>
        <taxon>Streptomyces</taxon>
    </lineage>
</organism>
<evidence type="ECO:0000313" key="3">
    <source>
        <dbReference type="EMBL" id="MFD1311739.1"/>
    </source>
</evidence>
<protein>
    <submittedName>
        <fullName evidence="3">ScbA/BarX family gamma-butyrolactone biosynthesis protein</fullName>
    </submittedName>
</protein>
<proteinExistence type="predicted"/>
<sequence length="342" mass="37157">MHDAAMPATGHGQGANTSRPAPETRLSFAGPLPRTAVHKAADTEVLLTDARRTGENRFAVAALWPRDHFLRHRGADAPSDPFLLVESVRQSSILLSHRFYGIPEGHPFVLCDLDFDIEYPLPPQRDCPVPVVLDSVCVPTTDNPRRFAMRLETTAYIDGLRIGRASLHWLTLAPKAYRRVRFRGAPAETEGARGEEAQPAPLPPRAVGHCHDRDVLLGRDPDGVQGSDQSWRLRINRDHPVLFDHYSDHIPGMLLLEAFRQAALVGTAGMTDPLRNLSATFTSFGELSRPVTLHAREVSRGAAEEYPGISVTALQDGRILASAVVGGISTAQMCGAGHGAAC</sequence>
<dbReference type="Pfam" id="PF03756">
    <property type="entry name" value="AfsA"/>
    <property type="match status" value="2"/>
</dbReference>